<sequence length="55" mass="5691">MAIAATIKDGKLTITADLDGNSASKSGKSTIVATTGGFQSAGEFRYSLNVIRVKK</sequence>
<dbReference type="EMBL" id="MT143388">
    <property type="protein sequence ID" value="QJA96311.1"/>
    <property type="molecule type" value="Genomic_DNA"/>
</dbReference>
<reference evidence="1" key="1">
    <citation type="submission" date="2020-03" db="EMBL/GenBank/DDBJ databases">
        <title>The deep terrestrial virosphere.</title>
        <authorList>
            <person name="Holmfeldt K."/>
            <person name="Nilsson E."/>
            <person name="Simone D."/>
            <person name="Lopez-Fernandez M."/>
            <person name="Wu X."/>
            <person name="de Brujin I."/>
            <person name="Lundin D."/>
            <person name="Andersson A."/>
            <person name="Bertilsson S."/>
            <person name="Dopson M."/>
        </authorList>
    </citation>
    <scope>NUCLEOTIDE SEQUENCE</scope>
    <source>
        <strain evidence="1">MM415B09686</strain>
    </source>
</reference>
<gene>
    <name evidence="1" type="ORF">MM415B09686_0003</name>
</gene>
<protein>
    <submittedName>
        <fullName evidence="1">Uncharacterized protein</fullName>
    </submittedName>
</protein>
<dbReference type="AlphaFoldDB" id="A0A6M3LTI7"/>
<name>A0A6M3LTI7_9ZZZZ</name>
<accession>A0A6M3LTI7</accession>
<proteinExistence type="predicted"/>
<evidence type="ECO:0000313" key="1">
    <source>
        <dbReference type="EMBL" id="QJA96311.1"/>
    </source>
</evidence>
<organism evidence="1">
    <name type="scientific">viral metagenome</name>
    <dbReference type="NCBI Taxonomy" id="1070528"/>
    <lineage>
        <taxon>unclassified sequences</taxon>
        <taxon>metagenomes</taxon>
        <taxon>organismal metagenomes</taxon>
    </lineage>
</organism>